<proteinExistence type="predicted"/>
<dbReference type="AlphaFoldDB" id="A0AAE1UIE2"/>
<name>A0AAE1UIE2_9EUCA</name>
<dbReference type="EMBL" id="JAWZYT010000734">
    <property type="protein sequence ID" value="KAK4319639.1"/>
    <property type="molecule type" value="Genomic_DNA"/>
</dbReference>
<dbReference type="Pfam" id="PF15346">
    <property type="entry name" value="ARGLU"/>
    <property type="match status" value="1"/>
</dbReference>
<comment type="caution">
    <text evidence="2">The sequence shown here is derived from an EMBL/GenBank/DDBJ whole genome shotgun (WGS) entry which is preliminary data.</text>
</comment>
<dbReference type="InterPro" id="IPR033371">
    <property type="entry name" value="ARGLU1"/>
</dbReference>
<accession>A0AAE1UIE2</accession>
<dbReference type="Proteomes" id="UP001292094">
    <property type="component" value="Unassembled WGS sequence"/>
</dbReference>
<evidence type="ECO:0000256" key="1">
    <source>
        <dbReference type="SAM" id="Coils"/>
    </source>
</evidence>
<reference evidence="2" key="1">
    <citation type="submission" date="2023-11" db="EMBL/GenBank/DDBJ databases">
        <title>Genome assemblies of two species of porcelain crab, Petrolisthes cinctipes and Petrolisthes manimaculis (Anomura: Porcellanidae).</title>
        <authorList>
            <person name="Angst P."/>
        </authorList>
    </citation>
    <scope>NUCLEOTIDE SEQUENCE</scope>
    <source>
        <strain evidence="2">PB745_02</strain>
        <tissue evidence="2">Gill</tissue>
    </source>
</reference>
<sequence length="85" mass="9953">MGDGQGRVNWEMEALFKIISKHHVTTRDIGAKAEQQLQMVEEQRKIDEEVEESQKIKCEQEKRTREEQKIILGKDNARPKISFSI</sequence>
<evidence type="ECO:0000313" key="3">
    <source>
        <dbReference type="Proteomes" id="UP001292094"/>
    </source>
</evidence>
<keyword evidence="1" id="KW-0175">Coiled coil</keyword>
<gene>
    <name evidence="2" type="ORF">Pmani_009423</name>
</gene>
<protein>
    <submittedName>
        <fullName evidence="2">Uncharacterized protein</fullName>
    </submittedName>
</protein>
<evidence type="ECO:0000313" key="2">
    <source>
        <dbReference type="EMBL" id="KAK4319639.1"/>
    </source>
</evidence>
<organism evidence="2 3">
    <name type="scientific">Petrolisthes manimaculis</name>
    <dbReference type="NCBI Taxonomy" id="1843537"/>
    <lineage>
        <taxon>Eukaryota</taxon>
        <taxon>Metazoa</taxon>
        <taxon>Ecdysozoa</taxon>
        <taxon>Arthropoda</taxon>
        <taxon>Crustacea</taxon>
        <taxon>Multicrustacea</taxon>
        <taxon>Malacostraca</taxon>
        <taxon>Eumalacostraca</taxon>
        <taxon>Eucarida</taxon>
        <taxon>Decapoda</taxon>
        <taxon>Pleocyemata</taxon>
        <taxon>Anomura</taxon>
        <taxon>Galatheoidea</taxon>
        <taxon>Porcellanidae</taxon>
        <taxon>Petrolisthes</taxon>
    </lineage>
</organism>
<feature type="coiled-coil region" evidence="1">
    <location>
        <begin position="32"/>
        <end position="59"/>
    </location>
</feature>
<keyword evidence="3" id="KW-1185">Reference proteome</keyword>